<keyword evidence="1" id="KW-1133">Transmembrane helix</keyword>
<accession>A0A1X7UMC3</accession>
<evidence type="ECO:0000256" key="1">
    <source>
        <dbReference type="SAM" id="Phobius"/>
    </source>
</evidence>
<organism evidence="2">
    <name type="scientific">Amphimedon queenslandica</name>
    <name type="common">Sponge</name>
    <dbReference type="NCBI Taxonomy" id="400682"/>
    <lineage>
        <taxon>Eukaryota</taxon>
        <taxon>Metazoa</taxon>
        <taxon>Porifera</taxon>
        <taxon>Demospongiae</taxon>
        <taxon>Heteroscleromorpha</taxon>
        <taxon>Haplosclerida</taxon>
        <taxon>Niphatidae</taxon>
        <taxon>Amphimedon</taxon>
    </lineage>
</organism>
<dbReference type="EnsemblMetazoa" id="Aqu2.1.28811_001">
    <property type="protein sequence ID" value="Aqu2.1.28811_001"/>
    <property type="gene ID" value="Aqu2.1.28811"/>
</dbReference>
<keyword evidence="1" id="KW-0812">Transmembrane</keyword>
<protein>
    <submittedName>
        <fullName evidence="2">Uncharacterized protein</fullName>
    </submittedName>
</protein>
<evidence type="ECO:0000313" key="2">
    <source>
        <dbReference type="EnsemblMetazoa" id="Aqu2.1.28811_001"/>
    </source>
</evidence>
<keyword evidence="1" id="KW-0472">Membrane</keyword>
<feature type="transmembrane region" description="Helical" evidence="1">
    <location>
        <begin position="18"/>
        <end position="43"/>
    </location>
</feature>
<dbReference type="AlphaFoldDB" id="A0A1X7UMC3"/>
<proteinExistence type="predicted"/>
<reference evidence="2" key="1">
    <citation type="submission" date="2017-05" db="UniProtKB">
        <authorList>
            <consortium name="EnsemblMetazoa"/>
        </authorList>
    </citation>
    <scope>IDENTIFICATION</scope>
</reference>
<dbReference type="InParanoid" id="A0A1X7UMC3"/>
<sequence>MAAGSTSVFFYVPNLIGYLRLLLIVLTWLLFERVYWFLPLYSLQMCLDGKRRKERENNFSEKEREREWAKCEMVVGEV</sequence>
<name>A0A1X7UMC3_AMPQE</name>